<organism evidence="2 3">
    <name type="scientific">Vitis vinifera</name>
    <name type="common">Grape</name>
    <dbReference type="NCBI Taxonomy" id="29760"/>
    <lineage>
        <taxon>Eukaryota</taxon>
        <taxon>Viridiplantae</taxon>
        <taxon>Streptophyta</taxon>
        <taxon>Embryophyta</taxon>
        <taxon>Tracheophyta</taxon>
        <taxon>Spermatophyta</taxon>
        <taxon>Magnoliopsida</taxon>
        <taxon>eudicotyledons</taxon>
        <taxon>Gunneridae</taxon>
        <taxon>Pentapetalae</taxon>
        <taxon>rosids</taxon>
        <taxon>Vitales</taxon>
        <taxon>Vitaceae</taxon>
        <taxon>Viteae</taxon>
        <taxon>Vitis</taxon>
    </lineage>
</organism>
<dbReference type="PROSITE" id="PS50404">
    <property type="entry name" value="GST_NTER"/>
    <property type="match status" value="1"/>
</dbReference>
<keyword evidence="3" id="KW-1185">Reference proteome</keyword>
<reference evidence="2 3" key="1">
    <citation type="journal article" date="2023" name="Hortic Res">
        <title>The complete reference genome for grapevine (Vitis vinifera L.) genetics and breeding.</title>
        <authorList>
            <person name="Shi X."/>
            <person name="Cao S."/>
            <person name="Wang X."/>
            <person name="Huang S."/>
            <person name="Wang Y."/>
            <person name="Liu Z."/>
            <person name="Liu W."/>
            <person name="Leng X."/>
            <person name="Peng Y."/>
            <person name="Wang N."/>
            <person name="Wang Y."/>
            <person name="Ma Z."/>
            <person name="Xu X."/>
            <person name="Zhang F."/>
            <person name="Xue H."/>
            <person name="Zhong H."/>
            <person name="Wang Y."/>
            <person name="Zhang K."/>
            <person name="Velt A."/>
            <person name="Avia K."/>
            <person name="Holtgrawe D."/>
            <person name="Grimplet J."/>
            <person name="Matus J.T."/>
            <person name="Ware D."/>
            <person name="Wu X."/>
            <person name="Wang H."/>
            <person name="Liu C."/>
            <person name="Fang Y."/>
            <person name="Rustenholz C."/>
            <person name="Cheng Z."/>
            <person name="Xiao H."/>
            <person name="Zhou Y."/>
        </authorList>
    </citation>
    <scope>NUCLEOTIDE SEQUENCE [LARGE SCALE GENOMIC DNA]</scope>
    <source>
        <strain evidence="3">cv. Pinot noir / PN40024</strain>
        <tissue evidence="2">Leaf</tissue>
    </source>
</reference>
<dbReference type="PANTHER" id="PTHR44548:SF4">
    <property type="entry name" value="S-TRANSFERASE, PUTATIVE-RELATED"/>
    <property type="match status" value="1"/>
</dbReference>
<sequence>MAQEVKLFGMWAGLFSRRIKLALKLKGVQFEFIEEDLQNKIPLLLKYNPIHKKVPVLLHNWKAYCRVTCYS</sequence>
<dbReference type="EMBL" id="CP126653">
    <property type="protein sequence ID" value="WJZ88990.1"/>
    <property type="molecule type" value="Genomic_DNA"/>
</dbReference>
<dbReference type="Gene3D" id="3.40.30.10">
    <property type="entry name" value="Glutaredoxin"/>
    <property type="match status" value="1"/>
</dbReference>
<dbReference type="InterPro" id="IPR004045">
    <property type="entry name" value="Glutathione_S-Trfase_N"/>
</dbReference>
<dbReference type="PANTHER" id="PTHR44548">
    <property type="entry name" value="GST N-TERMINAL DOMAIN-CONTAINING PROTEIN"/>
    <property type="match status" value="1"/>
</dbReference>
<dbReference type="SUPFAM" id="SSF52833">
    <property type="entry name" value="Thioredoxin-like"/>
    <property type="match status" value="1"/>
</dbReference>
<dbReference type="Pfam" id="PF02798">
    <property type="entry name" value="GST_N"/>
    <property type="match status" value="1"/>
</dbReference>
<gene>
    <name evidence="2" type="ORF">VitviT2T_008241</name>
</gene>
<evidence type="ECO:0000313" key="3">
    <source>
        <dbReference type="Proteomes" id="UP001227230"/>
    </source>
</evidence>
<dbReference type="Proteomes" id="UP001227230">
    <property type="component" value="Chromosome 6"/>
</dbReference>
<proteinExistence type="predicted"/>
<name>A0ABY9C1N6_VITVI</name>
<protein>
    <recommendedName>
        <fullName evidence="1">GST N-terminal domain-containing protein</fullName>
    </recommendedName>
</protein>
<feature type="domain" description="GST N-terminal" evidence="1">
    <location>
        <begin position="3"/>
        <end position="71"/>
    </location>
</feature>
<evidence type="ECO:0000259" key="1">
    <source>
        <dbReference type="PROSITE" id="PS50404"/>
    </source>
</evidence>
<evidence type="ECO:0000313" key="2">
    <source>
        <dbReference type="EMBL" id="WJZ88990.1"/>
    </source>
</evidence>
<accession>A0ABY9C1N6</accession>
<dbReference type="InterPro" id="IPR036249">
    <property type="entry name" value="Thioredoxin-like_sf"/>
</dbReference>